<protein>
    <recommendedName>
        <fullName evidence="4">Trichohyalin-plectin-homology domain-containing protein</fullName>
    </recommendedName>
</protein>
<evidence type="ECO:0000256" key="1">
    <source>
        <dbReference type="SAM" id="Coils"/>
    </source>
</evidence>
<comment type="caution">
    <text evidence="2">The sequence shown here is derived from an EMBL/GenBank/DDBJ whole genome shotgun (WGS) entry which is preliminary data.</text>
</comment>
<dbReference type="Proteomes" id="UP001153954">
    <property type="component" value="Unassembled WGS sequence"/>
</dbReference>
<keyword evidence="1" id="KW-0175">Coiled coil</keyword>
<evidence type="ECO:0000313" key="2">
    <source>
        <dbReference type="EMBL" id="CAH2093301.1"/>
    </source>
</evidence>
<reference evidence="2" key="1">
    <citation type="submission" date="2022-03" db="EMBL/GenBank/DDBJ databases">
        <authorList>
            <person name="Tunstrom K."/>
        </authorList>
    </citation>
    <scope>NUCLEOTIDE SEQUENCE</scope>
</reference>
<dbReference type="GO" id="GO:0005879">
    <property type="term" value="C:axonemal microtubule"/>
    <property type="evidence" value="ECO:0007669"/>
    <property type="project" value="TreeGrafter"/>
</dbReference>
<keyword evidence="3" id="KW-1185">Reference proteome</keyword>
<name>A0AAU9U1D4_EUPED</name>
<dbReference type="InterPro" id="IPR039986">
    <property type="entry name" value="CFAP210"/>
</dbReference>
<gene>
    <name evidence="2" type="ORF">EEDITHA_LOCUS8978</name>
</gene>
<dbReference type="PANTHER" id="PTHR28663:SF1">
    <property type="entry name" value="CILIA- AND FLAGELLA- ASSOCIATED PROTEIN 210"/>
    <property type="match status" value="1"/>
</dbReference>
<dbReference type="EMBL" id="CAKOGL010000012">
    <property type="protein sequence ID" value="CAH2093301.1"/>
    <property type="molecule type" value="Genomic_DNA"/>
</dbReference>
<dbReference type="PANTHER" id="PTHR28663">
    <property type="entry name" value="COILED-COIL DOMAIN-CONTAINING PROTEIN 173"/>
    <property type="match status" value="1"/>
</dbReference>
<proteinExistence type="predicted"/>
<evidence type="ECO:0008006" key="4">
    <source>
        <dbReference type="Google" id="ProtNLM"/>
    </source>
</evidence>
<sequence>MPIAMTKDEWTRIERWTKGNREDPEVVRRRDYVQYLNETSQQMTKTWPNSLENVNKRNEELRRARIEAAEQANSKFYKRYIKRKQEEQERLLHNARDTIFKNKDAPKLLLSAVIETVIQKEREEQIKFKQELQKQKEEKKKRDDEEIITKAKEWNELMELRKKRRFDANKQHQKEILDQAHEVSERNRVEYETELNMQKIDNIKADEQMEAIRQFEEDFKAAEKARIWADMTRSQQEAEQRRRGRRAREQLDERLLAVLQRSRARTAAMRRRTEQQIQAERQAVLQKISESLESGDAARERDEQRRLEAAVREKEAAAEARRQAQIRKQQQYKQQRIETRQQFLKDEEKRLRDFNTMRQWEIMNRFKNAELYEEFNEKLRQEKALKVQQYKEDILRQWREREEHEARARAELRHFYGARAEGELRAADRRLLAHADALAQEARARGRPARPILRAVDRYCKMYRLYAMPELPASLQEHFTHYAPEDRRDGLGEGNPPKVNVNNQDVEDYKRKGPANGLQTRETEVLFLL</sequence>
<accession>A0AAU9U1D4</accession>
<feature type="coiled-coil region" evidence="1">
    <location>
        <begin position="297"/>
        <end position="327"/>
    </location>
</feature>
<organism evidence="2 3">
    <name type="scientific">Euphydryas editha</name>
    <name type="common">Edith's checkerspot</name>
    <dbReference type="NCBI Taxonomy" id="104508"/>
    <lineage>
        <taxon>Eukaryota</taxon>
        <taxon>Metazoa</taxon>
        <taxon>Ecdysozoa</taxon>
        <taxon>Arthropoda</taxon>
        <taxon>Hexapoda</taxon>
        <taxon>Insecta</taxon>
        <taxon>Pterygota</taxon>
        <taxon>Neoptera</taxon>
        <taxon>Endopterygota</taxon>
        <taxon>Lepidoptera</taxon>
        <taxon>Glossata</taxon>
        <taxon>Ditrysia</taxon>
        <taxon>Papilionoidea</taxon>
        <taxon>Nymphalidae</taxon>
        <taxon>Nymphalinae</taxon>
        <taxon>Euphydryas</taxon>
    </lineage>
</organism>
<evidence type="ECO:0000313" key="3">
    <source>
        <dbReference type="Proteomes" id="UP001153954"/>
    </source>
</evidence>
<dbReference type="AlphaFoldDB" id="A0AAU9U1D4"/>